<proteinExistence type="predicted"/>
<feature type="non-terminal residue" evidence="1">
    <location>
        <position position="33"/>
    </location>
</feature>
<reference evidence="1" key="1">
    <citation type="submission" date="2020-08" db="EMBL/GenBank/DDBJ databases">
        <title>Multicomponent nature underlies the extraordinary mechanical properties of spider dragline silk.</title>
        <authorList>
            <person name="Kono N."/>
            <person name="Nakamura H."/>
            <person name="Mori M."/>
            <person name="Yoshida Y."/>
            <person name="Ohtoshi R."/>
            <person name="Malay A.D."/>
            <person name="Moran D.A.P."/>
            <person name="Tomita M."/>
            <person name="Numata K."/>
            <person name="Arakawa K."/>
        </authorList>
    </citation>
    <scope>NUCLEOTIDE SEQUENCE</scope>
</reference>
<evidence type="ECO:0000313" key="2">
    <source>
        <dbReference type="Proteomes" id="UP000887013"/>
    </source>
</evidence>
<dbReference type="EMBL" id="BMAW01050202">
    <property type="protein sequence ID" value="GFS74259.1"/>
    <property type="molecule type" value="Genomic_DNA"/>
</dbReference>
<evidence type="ECO:0000313" key="1">
    <source>
        <dbReference type="EMBL" id="GFS74259.1"/>
    </source>
</evidence>
<accession>A0A8X6T569</accession>
<keyword evidence="2" id="KW-1185">Reference proteome</keyword>
<organism evidence="1 2">
    <name type="scientific">Nephila pilipes</name>
    <name type="common">Giant wood spider</name>
    <name type="synonym">Nephila maculata</name>
    <dbReference type="NCBI Taxonomy" id="299642"/>
    <lineage>
        <taxon>Eukaryota</taxon>
        <taxon>Metazoa</taxon>
        <taxon>Ecdysozoa</taxon>
        <taxon>Arthropoda</taxon>
        <taxon>Chelicerata</taxon>
        <taxon>Arachnida</taxon>
        <taxon>Araneae</taxon>
        <taxon>Araneomorphae</taxon>
        <taxon>Entelegynae</taxon>
        <taxon>Araneoidea</taxon>
        <taxon>Nephilidae</taxon>
        <taxon>Nephila</taxon>
    </lineage>
</organism>
<name>A0A8X6T569_NEPPI</name>
<gene>
    <name evidence="1" type="ORF">NPIL_529971</name>
</gene>
<dbReference type="Proteomes" id="UP000887013">
    <property type="component" value="Unassembled WGS sequence"/>
</dbReference>
<dbReference type="AlphaFoldDB" id="A0A8X6T569"/>
<protein>
    <submittedName>
        <fullName evidence="1">Uncharacterized protein</fullName>
    </submittedName>
</protein>
<sequence>MLYSRSQNGAFESGCKPATSRKGVLLFAPDGAS</sequence>
<comment type="caution">
    <text evidence="1">The sequence shown here is derived from an EMBL/GenBank/DDBJ whole genome shotgun (WGS) entry which is preliminary data.</text>
</comment>